<feature type="transmembrane region" description="Helical" evidence="1">
    <location>
        <begin position="13"/>
        <end position="34"/>
    </location>
</feature>
<dbReference type="AlphaFoldDB" id="Q0APR7"/>
<keyword evidence="1" id="KW-0812">Transmembrane</keyword>
<keyword evidence="1" id="KW-1133">Transmembrane helix</keyword>
<accession>Q0APR7</accession>
<proteinExistence type="predicted"/>
<evidence type="ECO:0000313" key="3">
    <source>
        <dbReference type="Proteomes" id="UP000001964"/>
    </source>
</evidence>
<evidence type="ECO:0000313" key="2">
    <source>
        <dbReference type="EMBL" id="ABI65720.1"/>
    </source>
</evidence>
<keyword evidence="1" id="KW-0472">Membrane</keyword>
<dbReference type="HOGENOM" id="CLU_1271223_0_0_5"/>
<sequence length="266" mass="27535" precursor="true">MALTGTETYMQKVLLAATALTMALVTSGCVIVVADEGDAKMMRGNSTRTADGYVVLDRDGDYTRLAGDVKLRGRNGGDLSLVAGDVDIDDLDIGGDASIVGGDINFSGRVGREASITGGEINFSAEVGDELNLAGGEIEFSGRVHGEASMAAGEMVLAGWFGDSLHAEADEIRFTGEARGPVKLVAADELRNSRRNNQRGLIEIDGTLAGGGEICAISVAFAEGSRVGSGVTVWAESAPSVASGAQVSGLDYRPRNGRDCDDLIDD</sequence>
<gene>
    <name evidence="2" type="ordered locus">Mmar10_1428</name>
</gene>
<dbReference type="KEGG" id="mmr:Mmar10_1428"/>
<dbReference type="Proteomes" id="UP000001964">
    <property type="component" value="Chromosome"/>
</dbReference>
<protein>
    <submittedName>
        <fullName evidence="2">Uncharacterized protein</fullName>
    </submittedName>
</protein>
<keyword evidence="3" id="KW-1185">Reference proteome</keyword>
<name>Q0APR7_MARMM</name>
<dbReference type="STRING" id="394221.Mmar10_1428"/>
<reference evidence="2 3" key="1">
    <citation type="submission" date="2006-08" db="EMBL/GenBank/DDBJ databases">
        <title>Complete sequence of Maricaulis maris MCS10.</title>
        <authorList>
            <consortium name="US DOE Joint Genome Institute"/>
            <person name="Copeland A."/>
            <person name="Lucas S."/>
            <person name="Lapidus A."/>
            <person name="Barry K."/>
            <person name="Detter J.C."/>
            <person name="Glavina del Rio T."/>
            <person name="Hammon N."/>
            <person name="Israni S."/>
            <person name="Dalin E."/>
            <person name="Tice H."/>
            <person name="Pitluck S."/>
            <person name="Saunders E."/>
            <person name="Brettin T."/>
            <person name="Bruce D."/>
            <person name="Han C."/>
            <person name="Tapia R."/>
            <person name="Gilna P."/>
            <person name="Schmutz J."/>
            <person name="Larimer F."/>
            <person name="Land M."/>
            <person name="Hauser L."/>
            <person name="Kyrpides N."/>
            <person name="Mikhailova N."/>
            <person name="Viollier P."/>
            <person name="Stephens C."/>
            <person name="Richardson P."/>
        </authorList>
    </citation>
    <scope>NUCLEOTIDE SEQUENCE [LARGE SCALE GENOMIC DNA]</scope>
    <source>
        <strain evidence="2 3">MCS10</strain>
    </source>
</reference>
<evidence type="ECO:0000256" key="1">
    <source>
        <dbReference type="SAM" id="Phobius"/>
    </source>
</evidence>
<organism evidence="2 3">
    <name type="scientific">Maricaulis maris (strain MCS10)</name>
    <name type="common">Caulobacter maris</name>
    <dbReference type="NCBI Taxonomy" id="394221"/>
    <lineage>
        <taxon>Bacteria</taxon>
        <taxon>Pseudomonadati</taxon>
        <taxon>Pseudomonadota</taxon>
        <taxon>Alphaproteobacteria</taxon>
        <taxon>Maricaulales</taxon>
        <taxon>Maricaulaceae</taxon>
        <taxon>Maricaulis</taxon>
    </lineage>
</organism>
<dbReference type="eggNOG" id="COG1664">
    <property type="taxonomic scope" value="Bacteria"/>
</dbReference>
<dbReference type="EMBL" id="CP000449">
    <property type="protein sequence ID" value="ABI65720.1"/>
    <property type="molecule type" value="Genomic_DNA"/>
</dbReference>